<organism evidence="1 2">
    <name type="scientific">Butyricimonas virosa</name>
    <dbReference type="NCBI Taxonomy" id="544645"/>
    <lineage>
        <taxon>Bacteria</taxon>
        <taxon>Pseudomonadati</taxon>
        <taxon>Bacteroidota</taxon>
        <taxon>Bacteroidia</taxon>
        <taxon>Bacteroidales</taxon>
        <taxon>Odoribacteraceae</taxon>
        <taxon>Butyricimonas</taxon>
    </lineage>
</organism>
<comment type="caution">
    <text evidence="1">The sequence shown here is derived from an EMBL/GenBank/DDBJ whole genome shotgun (WGS) entry which is preliminary data.</text>
</comment>
<evidence type="ECO:0000313" key="1">
    <source>
        <dbReference type="EMBL" id="HJF70617.1"/>
    </source>
</evidence>
<gene>
    <name evidence="1" type="ORF">K8V05_07665</name>
</gene>
<dbReference type="AlphaFoldDB" id="A0A921H2Y1"/>
<evidence type="ECO:0000313" key="2">
    <source>
        <dbReference type="Proteomes" id="UP000742098"/>
    </source>
</evidence>
<sequence>MKYFKLLFFIGLVACNRQVSDNLTNTGDIELTGEGKKVVQSLKQYIDTLYACADDGLKTIDPYATIKDLDSYTLFELPYYEFDQDRFYEAPSPENLLKSFYKPKNEKWFWGYKVDTIRLTAVKVNNVWMMRTLMHDWEKVIGWLSLKLEEAKTKDYRLLKLGYNEYVTFRRNGRSIFYPITGTREISDDEFCEIAVNYINNQRKVPIHSRSDLDVEMRKKQLEEIIKIIQLKE</sequence>
<proteinExistence type="predicted"/>
<accession>A0A921H2Y1</accession>
<protein>
    <submittedName>
        <fullName evidence="1">Uncharacterized protein</fullName>
    </submittedName>
</protein>
<name>A0A921H2Y1_9BACT</name>
<dbReference type="EMBL" id="DYVS01000126">
    <property type="protein sequence ID" value="HJF70617.1"/>
    <property type="molecule type" value="Genomic_DNA"/>
</dbReference>
<reference evidence="1" key="1">
    <citation type="journal article" date="2021" name="PeerJ">
        <title>Extensive microbial diversity within the chicken gut microbiome revealed by metagenomics and culture.</title>
        <authorList>
            <person name="Gilroy R."/>
            <person name="Ravi A."/>
            <person name="Getino M."/>
            <person name="Pursley I."/>
            <person name="Horton D.L."/>
            <person name="Alikhan N.F."/>
            <person name="Baker D."/>
            <person name="Gharbi K."/>
            <person name="Hall N."/>
            <person name="Watson M."/>
            <person name="Adriaenssens E.M."/>
            <person name="Foster-Nyarko E."/>
            <person name="Jarju S."/>
            <person name="Secka A."/>
            <person name="Antonio M."/>
            <person name="Oren A."/>
            <person name="Chaudhuri R.R."/>
            <person name="La Ragione R."/>
            <person name="Hildebrand F."/>
            <person name="Pallen M.J."/>
        </authorList>
    </citation>
    <scope>NUCLEOTIDE SEQUENCE</scope>
    <source>
        <strain evidence="1">6966</strain>
    </source>
</reference>
<reference evidence="1" key="2">
    <citation type="submission" date="2021-09" db="EMBL/GenBank/DDBJ databases">
        <authorList>
            <person name="Gilroy R."/>
        </authorList>
    </citation>
    <scope>NUCLEOTIDE SEQUENCE</scope>
    <source>
        <strain evidence="1">6966</strain>
    </source>
</reference>
<dbReference type="Proteomes" id="UP000742098">
    <property type="component" value="Unassembled WGS sequence"/>
</dbReference>